<dbReference type="InterPro" id="IPR017970">
    <property type="entry name" value="Homeobox_CS"/>
</dbReference>
<evidence type="ECO:0000313" key="12">
    <source>
        <dbReference type="WBParaSite" id="Csp11.Scaffold630.g18565.t1"/>
    </source>
</evidence>
<dbReference type="PROSITE" id="PS00027">
    <property type="entry name" value="HOMEOBOX_1"/>
    <property type="match status" value="1"/>
</dbReference>
<dbReference type="InterPro" id="IPR020479">
    <property type="entry name" value="HD_metazoa"/>
</dbReference>
<comment type="subcellular location">
    <subcellularLocation>
        <location evidence="1 7 8">Nucleus</location>
    </subcellularLocation>
</comment>
<dbReference type="GO" id="GO:0000978">
    <property type="term" value="F:RNA polymerase II cis-regulatory region sequence-specific DNA binding"/>
    <property type="evidence" value="ECO:0007669"/>
    <property type="project" value="TreeGrafter"/>
</dbReference>
<evidence type="ECO:0000256" key="2">
    <source>
        <dbReference type="ARBA" id="ARBA00010896"/>
    </source>
</evidence>
<evidence type="ECO:0000256" key="3">
    <source>
        <dbReference type="ARBA" id="ARBA00022473"/>
    </source>
</evidence>
<dbReference type="SMART" id="SM00389">
    <property type="entry name" value="HOX"/>
    <property type="match status" value="1"/>
</dbReference>
<dbReference type="PRINTS" id="PR00024">
    <property type="entry name" value="HOMEOBOX"/>
</dbReference>
<proteinExistence type="inferred from homology"/>
<evidence type="ECO:0000256" key="1">
    <source>
        <dbReference type="ARBA" id="ARBA00004123"/>
    </source>
</evidence>
<dbReference type="InterPro" id="IPR050720">
    <property type="entry name" value="Engrailed_Homeobox_TFs"/>
</dbReference>
<feature type="domain" description="Homeobox" evidence="10">
    <location>
        <begin position="59"/>
        <end position="119"/>
    </location>
</feature>
<dbReference type="STRING" id="1561998.A0A1I7URB4"/>
<evidence type="ECO:0000256" key="7">
    <source>
        <dbReference type="PROSITE-ProRule" id="PRU00108"/>
    </source>
</evidence>
<evidence type="ECO:0000256" key="4">
    <source>
        <dbReference type="ARBA" id="ARBA00023125"/>
    </source>
</evidence>
<dbReference type="InterPro" id="IPR000047">
    <property type="entry name" value="HTH_motif"/>
</dbReference>
<dbReference type="PANTHER" id="PTHR24341">
    <property type="entry name" value="HOMEOBOX PROTEIN ENGRAILED"/>
    <property type="match status" value="1"/>
</dbReference>
<evidence type="ECO:0000256" key="9">
    <source>
        <dbReference type="SAM" id="MobiDB-lite"/>
    </source>
</evidence>
<protein>
    <submittedName>
        <fullName evidence="12">Homeobox domain-containing protein</fullName>
    </submittedName>
</protein>
<dbReference type="InterPro" id="IPR001356">
    <property type="entry name" value="HD"/>
</dbReference>
<evidence type="ECO:0000259" key="10">
    <source>
        <dbReference type="PROSITE" id="PS50071"/>
    </source>
</evidence>
<feature type="DNA-binding region" description="Homeobox" evidence="7">
    <location>
        <begin position="61"/>
        <end position="120"/>
    </location>
</feature>
<dbReference type="WBParaSite" id="Csp11.Scaffold630.g18565.t1">
    <property type="protein sequence ID" value="Csp11.Scaffold630.g18565.t1"/>
    <property type="gene ID" value="Csp11.Scaffold630.g18565"/>
</dbReference>
<dbReference type="GO" id="GO:0030182">
    <property type="term" value="P:neuron differentiation"/>
    <property type="evidence" value="ECO:0007669"/>
    <property type="project" value="TreeGrafter"/>
</dbReference>
<evidence type="ECO:0000256" key="8">
    <source>
        <dbReference type="RuleBase" id="RU000682"/>
    </source>
</evidence>
<keyword evidence="11" id="KW-1185">Reference proteome</keyword>
<feature type="region of interest" description="Disordered" evidence="9">
    <location>
        <begin position="1"/>
        <end position="74"/>
    </location>
</feature>
<evidence type="ECO:0000313" key="11">
    <source>
        <dbReference type="Proteomes" id="UP000095282"/>
    </source>
</evidence>
<keyword evidence="6 7" id="KW-0539">Nucleus</keyword>
<dbReference type="PRINTS" id="PR00031">
    <property type="entry name" value="HTHREPRESSR"/>
</dbReference>
<dbReference type="PANTHER" id="PTHR24341:SF6">
    <property type="entry name" value="HOMEOBOX PROTEIN INVECTED"/>
    <property type="match status" value="1"/>
</dbReference>
<dbReference type="AlphaFoldDB" id="A0A1I7URB4"/>
<dbReference type="GO" id="GO:0005634">
    <property type="term" value="C:nucleus"/>
    <property type="evidence" value="ECO:0007669"/>
    <property type="project" value="UniProtKB-SubCell"/>
</dbReference>
<dbReference type="Proteomes" id="UP000095282">
    <property type="component" value="Unplaced"/>
</dbReference>
<evidence type="ECO:0000256" key="6">
    <source>
        <dbReference type="ARBA" id="ARBA00023242"/>
    </source>
</evidence>
<evidence type="ECO:0000256" key="5">
    <source>
        <dbReference type="ARBA" id="ARBA00023155"/>
    </source>
</evidence>
<keyword evidence="5 7" id="KW-0371">Homeobox</keyword>
<dbReference type="CDD" id="cd00086">
    <property type="entry name" value="homeodomain"/>
    <property type="match status" value="1"/>
</dbReference>
<dbReference type="Gene3D" id="1.10.10.60">
    <property type="entry name" value="Homeodomain-like"/>
    <property type="match status" value="1"/>
</dbReference>
<dbReference type="InterPro" id="IPR009057">
    <property type="entry name" value="Homeodomain-like_sf"/>
</dbReference>
<keyword evidence="4 7" id="KW-0238">DNA-binding</keyword>
<keyword evidence="3" id="KW-0217">Developmental protein</keyword>
<name>A0A1I7URB4_9PELO</name>
<comment type="similarity">
    <text evidence="2">Belongs to the engrailed homeobox family.</text>
</comment>
<dbReference type="PROSITE" id="PS50071">
    <property type="entry name" value="HOMEOBOX_2"/>
    <property type="match status" value="1"/>
</dbReference>
<dbReference type="GO" id="GO:0000981">
    <property type="term" value="F:DNA-binding transcription factor activity, RNA polymerase II-specific"/>
    <property type="evidence" value="ECO:0007669"/>
    <property type="project" value="InterPro"/>
</dbReference>
<dbReference type="SUPFAM" id="SSF46689">
    <property type="entry name" value="Homeodomain-like"/>
    <property type="match status" value="1"/>
</dbReference>
<dbReference type="FunFam" id="1.10.10.60:FF:000345">
    <property type="entry name" value="Homeobox protein engrailed-like"/>
    <property type="match status" value="1"/>
</dbReference>
<accession>A0A1I7URB4</accession>
<organism evidence="11 12">
    <name type="scientific">Caenorhabditis tropicalis</name>
    <dbReference type="NCBI Taxonomy" id="1561998"/>
    <lineage>
        <taxon>Eukaryota</taxon>
        <taxon>Metazoa</taxon>
        <taxon>Ecdysozoa</taxon>
        <taxon>Nematoda</taxon>
        <taxon>Chromadorea</taxon>
        <taxon>Rhabditida</taxon>
        <taxon>Rhabditina</taxon>
        <taxon>Rhabditomorpha</taxon>
        <taxon>Rhabditoidea</taxon>
        <taxon>Rhabditidae</taxon>
        <taxon>Peloderinae</taxon>
        <taxon>Caenorhabditis</taxon>
    </lineage>
</organism>
<reference evidence="12" key="1">
    <citation type="submission" date="2016-11" db="UniProtKB">
        <authorList>
            <consortium name="WormBaseParasite"/>
        </authorList>
    </citation>
    <scope>IDENTIFICATION</scope>
</reference>
<sequence>MTSSSRGYHRVDSSDVGSLMEEEGDNPHEALLLRNNDDYGPRHRKPRKRESTGSSGSSEEEKRPRTAFTAEQLDRLKQEFRDNRYLTEKRRQELAHELGLNESQIKIWFQNKRAKLKKSVGDRQVVTPNPQFQMMAQFAAQSQFRA</sequence>
<dbReference type="Pfam" id="PF00046">
    <property type="entry name" value="Homeodomain"/>
    <property type="match status" value="1"/>
</dbReference>